<evidence type="ECO:0000256" key="1">
    <source>
        <dbReference type="ARBA" id="ARBA00009431"/>
    </source>
</evidence>
<dbReference type="PROSITE" id="PS00131">
    <property type="entry name" value="CARBOXYPEPT_SER_SER"/>
    <property type="match status" value="1"/>
</dbReference>
<comment type="similarity">
    <text evidence="1">Belongs to the peptidase S10 family.</text>
</comment>
<dbReference type="InterPro" id="IPR001563">
    <property type="entry name" value="Peptidase_S10"/>
</dbReference>
<evidence type="ECO:0000256" key="5">
    <source>
        <dbReference type="ARBA" id="ARBA00023180"/>
    </source>
</evidence>
<comment type="caution">
    <text evidence="6">The sequence shown here is derived from an EMBL/GenBank/DDBJ whole genome shotgun (WGS) entry which is preliminary data.</text>
</comment>
<keyword evidence="4 6" id="KW-0378">Hydrolase</keyword>
<dbReference type="Pfam" id="PF00450">
    <property type="entry name" value="Peptidase_S10"/>
    <property type="match status" value="2"/>
</dbReference>
<dbReference type="Gene3D" id="3.40.50.1820">
    <property type="entry name" value="alpha/beta hydrolase"/>
    <property type="match status" value="2"/>
</dbReference>
<dbReference type="HOGENOM" id="CLU_1344060_0_0_1"/>
<keyword evidence="2 6" id="KW-0121">Carboxypeptidase</keyword>
<gene>
    <name evidence="6" type="primary">LbPR_S3</name>
    <name evidence="6" type="ORF">BN14_09838</name>
</gene>
<dbReference type="InterPro" id="IPR029058">
    <property type="entry name" value="AB_hydrolase_fold"/>
</dbReference>
<sequence>MLSESYGGKYAPNFASYINPQNKFNRGLANSKHQHINLESVLIVNGLVSTLLQGETSPKCGCSGPYDVRKPCNERIICYDQMNYAQTYLNRSDIKVELGVPTDHSYLWPNFDINAAFILSRDDGHDASLLIPELLEDGIRVLNLAGDADLARCIRVDVQARFKEEFLSLSNTIWTLNGKPVGEVRASAAEGGKTAGNVYLVTRV</sequence>
<dbReference type="InterPro" id="IPR018202">
    <property type="entry name" value="Ser_caboxypep_ser_AS"/>
</dbReference>
<dbReference type="GO" id="GO:0004185">
    <property type="term" value="F:serine-type carboxypeptidase activity"/>
    <property type="evidence" value="ECO:0007669"/>
    <property type="project" value="UniProtKB-EC"/>
</dbReference>
<keyword evidence="3" id="KW-0645">Protease</keyword>
<name>M5C8Q8_THACB</name>
<evidence type="ECO:0000256" key="3">
    <source>
        <dbReference type="ARBA" id="ARBA00022670"/>
    </source>
</evidence>
<dbReference type="Proteomes" id="UP000012065">
    <property type="component" value="Unassembled WGS sequence"/>
</dbReference>
<dbReference type="GO" id="GO:0006508">
    <property type="term" value="P:proteolysis"/>
    <property type="evidence" value="ECO:0007669"/>
    <property type="project" value="UniProtKB-KW"/>
</dbReference>
<proteinExistence type="inferred from homology"/>
<accession>M5C8Q8</accession>
<reference evidence="6 7" key="1">
    <citation type="journal article" date="2013" name="J. Biotechnol.">
        <title>Establishment and interpretation of the genome sequence of the phytopathogenic fungus Rhizoctonia solani AG1-IB isolate 7/3/14.</title>
        <authorList>
            <person name="Wibberg D.W."/>
            <person name="Jelonek L.J."/>
            <person name="Rupp O.R."/>
            <person name="Hennig M.H."/>
            <person name="Eikmeyer F.E."/>
            <person name="Goesmann A.G."/>
            <person name="Hartmann A.H."/>
            <person name="Borriss R.B."/>
            <person name="Grosch R.G."/>
            <person name="Puehler A.P."/>
            <person name="Schlueter A.S."/>
        </authorList>
    </citation>
    <scope>NUCLEOTIDE SEQUENCE [LARGE SCALE GENOMIC DNA]</scope>
    <source>
        <strain evidence="7">AG1-IB / isolate 7/3/14</strain>
    </source>
</reference>
<evidence type="ECO:0000313" key="7">
    <source>
        <dbReference type="Proteomes" id="UP000012065"/>
    </source>
</evidence>
<evidence type="ECO:0000313" key="6">
    <source>
        <dbReference type="EMBL" id="CCO35719.1"/>
    </source>
</evidence>
<keyword evidence="5" id="KW-0325">Glycoprotein</keyword>
<dbReference type="EMBL" id="CAOJ01015017">
    <property type="protein sequence ID" value="CCO35719.1"/>
    <property type="molecule type" value="Genomic_DNA"/>
</dbReference>
<protein>
    <submittedName>
        <fullName evidence="6">Carboxypeptidase Y homolog A</fullName>
        <ecNumber evidence="6">3.4.16.5</ecNumber>
    </submittedName>
</protein>
<evidence type="ECO:0000256" key="2">
    <source>
        <dbReference type="ARBA" id="ARBA00022645"/>
    </source>
</evidence>
<organism evidence="6 7">
    <name type="scientific">Thanatephorus cucumeris (strain AG1-IB / isolate 7/3/14)</name>
    <name type="common">Lettuce bottom rot fungus</name>
    <name type="synonym">Rhizoctonia solani</name>
    <dbReference type="NCBI Taxonomy" id="1108050"/>
    <lineage>
        <taxon>Eukaryota</taxon>
        <taxon>Fungi</taxon>
        <taxon>Dikarya</taxon>
        <taxon>Basidiomycota</taxon>
        <taxon>Agaricomycotina</taxon>
        <taxon>Agaricomycetes</taxon>
        <taxon>Cantharellales</taxon>
        <taxon>Ceratobasidiaceae</taxon>
        <taxon>Rhizoctonia</taxon>
        <taxon>Rhizoctonia solani AG-1</taxon>
    </lineage>
</organism>
<dbReference type="EC" id="3.4.16.5" evidence="6"/>
<dbReference type="SUPFAM" id="SSF53474">
    <property type="entry name" value="alpha/beta-Hydrolases"/>
    <property type="match status" value="1"/>
</dbReference>
<dbReference type="AlphaFoldDB" id="M5C8Q8"/>
<evidence type="ECO:0000256" key="4">
    <source>
        <dbReference type="ARBA" id="ARBA00022801"/>
    </source>
</evidence>